<evidence type="ECO:0000256" key="1">
    <source>
        <dbReference type="SAM" id="MobiDB-lite"/>
    </source>
</evidence>
<organism evidence="3 4">
    <name type="scientific">Curvularia clavata</name>
    <dbReference type="NCBI Taxonomy" id="95742"/>
    <lineage>
        <taxon>Eukaryota</taxon>
        <taxon>Fungi</taxon>
        <taxon>Dikarya</taxon>
        <taxon>Ascomycota</taxon>
        <taxon>Pezizomycotina</taxon>
        <taxon>Dothideomycetes</taxon>
        <taxon>Pleosporomycetidae</taxon>
        <taxon>Pleosporales</taxon>
        <taxon>Pleosporineae</taxon>
        <taxon>Pleosporaceae</taxon>
        <taxon>Curvularia</taxon>
    </lineage>
</organism>
<dbReference type="SUPFAM" id="SSF81383">
    <property type="entry name" value="F-box domain"/>
    <property type="match status" value="1"/>
</dbReference>
<feature type="region of interest" description="Disordered" evidence="1">
    <location>
        <begin position="499"/>
        <end position="538"/>
    </location>
</feature>
<sequence length="628" mass="72721">MTDLLSLPTELQRQCFSYLDGANLRSVRLTSRNLRDVATEILFALVTLRVAEESADRFTSLINDTNLRRCIRTLYLDSHIDKYISYDECCSCPPSDWWKQSVERWSRSDLLNIREIVLDAAWACVSDGHCASLMFALTKFLCYADINTLTVKHLQDFCPDQRPDWSQVSAKFKKLNLLITTWTSEACPDHDIENVERHAFFNERLNAVWLSHSQSRLTHLTLHCNTYWGVYPRWQPEGLHFPSLRSLAFSKWTVMFDWQLDFITSHGETLEQLILTDCPILYASRMMSHQSSNALHLRPRDTARGKPPTANIFCGMRWHHVLPRFQEELLKLKHFSMGRGPINSAFSLQADLSADEAFDERNSLIPCVDSSRYAIFDFGEGAIPYERLRSDLHISPNGSELICSWLERERWSWEDRETDESVKKKIAYPDCLQEDQDALRELLRVAATGRVRHAENLHNAIDSATPERVRALLKHLSTTSPANFAYVQGELMLRPGALKRARSEEQDEEDDVTESDYSGTESDYSDTESDYSDEQTDAPVRRQRFNICEQCGEEYDVLHNKKKSELEVDYEGDFWADHDERCHGIINTQEMREVHPEGFVWTCCDELGTEPGCKQTRHQPNRAKKLKR</sequence>
<proteinExistence type="predicted"/>
<dbReference type="Proteomes" id="UP001056012">
    <property type="component" value="Chromosome 3"/>
</dbReference>
<name>A0A9Q8Z774_CURCL</name>
<dbReference type="PANTHER" id="PTHR42057:SF2">
    <property type="entry name" value="F-BOX DOMAIN PROTEIN (AFU_ORTHOLOGUE AFUA_4G00200)-RELATED"/>
    <property type="match status" value="1"/>
</dbReference>
<protein>
    <recommendedName>
        <fullName evidence="2">F-box domain-containing protein</fullName>
    </recommendedName>
</protein>
<dbReference type="VEuPathDB" id="FungiDB:yc1106_04330"/>
<keyword evidence="4" id="KW-1185">Reference proteome</keyword>
<dbReference type="EMBL" id="CP089276">
    <property type="protein sequence ID" value="USP77056.1"/>
    <property type="molecule type" value="Genomic_DNA"/>
</dbReference>
<accession>A0A9Q8Z774</accession>
<dbReference type="PANTHER" id="PTHR42057">
    <property type="entry name" value="F-BOX DOMAIN PROTEIN (AFU_ORTHOLOGUE AFUA_4G00200)"/>
    <property type="match status" value="1"/>
</dbReference>
<gene>
    <name evidence="3" type="ORF">yc1106_04330</name>
</gene>
<dbReference type="AlphaFoldDB" id="A0A9Q8Z774"/>
<evidence type="ECO:0000259" key="2">
    <source>
        <dbReference type="PROSITE" id="PS50181"/>
    </source>
</evidence>
<feature type="compositionally biased region" description="Acidic residues" evidence="1">
    <location>
        <begin position="505"/>
        <end position="514"/>
    </location>
</feature>
<feature type="domain" description="F-box" evidence="2">
    <location>
        <begin position="1"/>
        <end position="46"/>
    </location>
</feature>
<feature type="compositionally biased region" description="Acidic residues" evidence="1">
    <location>
        <begin position="523"/>
        <end position="536"/>
    </location>
</feature>
<dbReference type="OrthoDB" id="3140657at2759"/>
<dbReference type="Pfam" id="PF00646">
    <property type="entry name" value="F-box"/>
    <property type="match status" value="1"/>
</dbReference>
<evidence type="ECO:0000313" key="3">
    <source>
        <dbReference type="EMBL" id="USP77056.1"/>
    </source>
</evidence>
<dbReference type="SMART" id="SM00256">
    <property type="entry name" value="FBOX"/>
    <property type="match status" value="1"/>
</dbReference>
<dbReference type="InterPro" id="IPR001810">
    <property type="entry name" value="F-box_dom"/>
</dbReference>
<reference evidence="3" key="1">
    <citation type="submission" date="2021-12" db="EMBL/GenBank/DDBJ databases">
        <title>Curvularia clavata genome.</title>
        <authorList>
            <person name="Cao Y."/>
        </authorList>
    </citation>
    <scope>NUCLEOTIDE SEQUENCE</scope>
    <source>
        <strain evidence="3">Yc1106</strain>
    </source>
</reference>
<dbReference type="PROSITE" id="PS50181">
    <property type="entry name" value="FBOX"/>
    <property type="match status" value="1"/>
</dbReference>
<evidence type="ECO:0000313" key="4">
    <source>
        <dbReference type="Proteomes" id="UP001056012"/>
    </source>
</evidence>
<dbReference type="InterPro" id="IPR036047">
    <property type="entry name" value="F-box-like_dom_sf"/>
</dbReference>
<dbReference type="CDD" id="cd09917">
    <property type="entry name" value="F-box_SF"/>
    <property type="match status" value="1"/>
</dbReference>